<feature type="domain" description="Serpin" evidence="3">
    <location>
        <begin position="12"/>
        <end position="377"/>
    </location>
</feature>
<dbReference type="PANTHER" id="PTHR11461:SF211">
    <property type="entry name" value="GH10112P-RELATED"/>
    <property type="match status" value="1"/>
</dbReference>
<dbReference type="InterPro" id="IPR023796">
    <property type="entry name" value="Serpin_dom"/>
</dbReference>
<dbReference type="InterPro" id="IPR023795">
    <property type="entry name" value="Serpin_CS"/>
</dbReference>
<accession>A0A7M3V7B4</accession>
<dbReference type="InterPro" id="IPR042185">
    <property type="entry name" value="Serpin_sf_2"/>
</dbReference>
<evidence type="ECO:0000256" key="1">
    <source>
        <dbReference type="ARBA" id="ARBA00009500"/>
    </source>
</evidence>
<reference evidence="4" key="1">
    <citation type="journal article" date="2020" name="Microorganisms">
        <title>Genetic Diversity of Serine Protease Inhibitors in Myxozoan (Cnidaria, Myxozoa) Fish Parasites.</title>
        <authorList>
            <person name="Eszterbauer E."/>
            <person name="Sipos D."/>
            <person name="Kajan G.L."/>
            <person name="Szego D."/>
            <person name="Fiala I."/>
            <person name="Holzer A.S."/>
            <person name="Bartosova-Sojkova P."/>
        </authorList>
    </citation>
    <scope>NUCLEOTIDE SEQUENCE</scope>
    <source>
        <strain evidence="4">T79</strain>
    </source>
</reference>
<dbReference type="AlphaFoldDB" id="A0A7M3V7B4"/>
<dbReference type="Pfam" id="PF00079">
    <property type="entry name" value="Serpin"/>
    <property type="match status" value="1"/>
</dbReference>
<dbReference type="InterPro" id="IPR000215">
    <property type="entry name" value="Serpin_fam"/>
</dbReference>
<protein>
    <submittedName>
        <fullName evidence="4">Serpin 3</fullName>
    </submittedName>
</protein>
<organism evidence="4">
    <name type="scientific">Myxobolus cerebralis</name>
    <dbReference type="NCBI Taxonomy" id="59783"/>
    <lineage>
        <taxon>Eukaryota</taxon>
        <taxon>Metazoa</taxon>
        <taxon>Cnidaria</taxon>
        <taxon>Myxozoa</taxon>
        <taxon>Myxosporea</taxon>
        <taxon>Bivalvulida</taxon>
        <taxon>Platysporina</taxon>
        <taxon>Myxobolidae</taxon>
        <taxon>Myxobolus</taxon>
    </lineage>
</organism>
<dbReference type="InterPro" id="IPR036186">
    <property type="entry name" value="Serpin_sf"/>
</dbReference>
<comment type="similarity">
    <text evidence="1 2">Belongs to the serpin family.</text>
</comment>
<proteinExistence type="evidence at transcript level"/>
<evidence type="ECO:0000313" key="4">
    <source>
        <dbReference type="EMBL" id="QOP39356.1"/>
    </source>
</evidence>
<dbReference type="InterPro" id="IPR042178">
    <property type="entry name" value="Serpin_sf_1"/>
</dbReference>
<name>A0A7M3V7B4_9CNID</name>
<dbReference type="PANTHER" id="PTHR11461">
    <property type="entry name" value="SERINE PROTEASE INHIBITOR, SERPIN"/>
    <property type="match status" value="1"/>
</dbReference>
<dbReference type="Gene3D" id="2.30.39.10">
    <property type="entry name" value="Alpha-1-antitrypsin, domain 1"/>
    <property type="match status" value="1"/>
</dbReference>
<dbReference type="Gene3D" id="3.30.497.10">
    <property type="entry name" value="Antithrombin, subunit I, domain 2"/>
    <property type="match status" value="1"/>
</dbReference>
<dbReference type="SUPFAM" id="SSF56574">
    <property type="entry name" value="Serpins"/>
    <property type="match status" value="1"/>
</dbReference>
<evidence type="ECO:0000259" key="3">
    <source>
        <dbReference type="SMART" id="SM00093"/>
    </source>
</evidence>
<evidence type="ECO:0000256" key="2">
    <source>
        <dbReference type="RuleBase" id="RU000411"/>
    </source>
</evidence>
<dbReference type="GO" id="GO:0005615">
    <property type="term" value="C:extracellular space"/>
    <property type="evidence" value="ECO:0007669"/>
    <property type="project" value="InterPro"/>
</dbReference>
<dbReference type="SMART" id="SM00093">
    <property type="entry name" value="SERPIN"/>
    <property type="match status" value="1"/>
</dbReference>
<dbReference type="CDD" id="cd00172">
    <property type="entry name" value="serpin"/>
    <property type="match status" value="1"/>
</dbReference>
<dbReference type="EMBL" id="MT701003">
    <property type="protein sequence ID" value="QOP39356.1"/>
    <property type="molecule type" value="mRNA"/>
</dbReference>
<dbReference type="PROSITE" id="PS00284">
    <property type="entry name" value="SERPIN"/>
    <property type="match status" value="1"/>
</dbReference>
<dbReference type="GO" id="GO:0004867">
    <property type="term" value="F:serine-type endopeptidase inhibitor activity"/>
    <property type="evidence" value="ECO:0007669"/>
    <property type="project" value="InterPro"/>
</dbReference>
<sequence>MDLSSKINDFGFNMMKVLARQNQSNSNIAFSSPCVYFVLAFMEMGAKENTLEELKKVTGEDFSQLLNVSDKMSNNSKDLVNRLESLLTSMKGSTEYFLKIFHEKKIDSNFKQQTINVFNSEYDNINFGDTELAVKTINKWVEEKTRGHIKKLFENFPEAVNFVVVNTLRFKSDWIEEFDPYLTEEESFYIDEKNTHQVEMMRNLNSFNYTHDGKLKLSALFMPFVQKGMFAVFILPDVDQNLNDVLINLKGNDIEILMSQSKPTNVDAYIPKMNLFNRLKLKKSLQIMGARDMFSPFIADFSGISSTQTSLFDIIQCVSIRIDEKGADASAATGSIICSDGPPLRNTIVFKLNRPFMVMIFDSTSGMILFTNCVWDASEN</sequence>